<accession>A0A7J6AYQ9</accession>
<name>A0A7J6AYQ9_AMEME</name>
<organism evidence="1 2">
    <name type="scientific">Ameiurus melas</name>
    <name type="common">Black bullhead</name>
    <name type="synonym">Silurus melas</name>
    <dbReference type="NCBI Taxonomy" id="219545"/>
    <lineage>
        <taxon>Eukaryota</taxon>
        <taxon>Metazoa</taxon>
        <taxon>Chordata</taxon>
        <taxon>Craniata</taxon>
        <taxon>Vertebrata</taxon>
        <taxon>Euteleostomi</taxon>
        <taxon>Actinopterygii</taxon>
        <taxon>Neopterygii</taxon>
        <taxon>Teleostei</taxon>
        <taxon>Ostariophysi</taxon>
        <taxon>Siluriformes</taxon>
        <taxon>Ictaluridae</taxon>
        <taxon>Ameiurus</taxon>
    </lineage>
</organism>
<sequence length="135" mass="15185">MNPSLRLRFRGATQQRFQSVPLSRLLLKQMSFSVHAGNHHQTPSLSCGAVTSRAASRDLESGLKVTPTSPLLPHDVELRWKKHRCADVGPADELKLNTGMMKNKSQTNRMDFSFNAQFDPQHHSLALEGQPLWAR</sequence>
<reference evidence="1 2" key="1">
    <citation type="submission" date="2020-02" db="EMBL/GenBank/DDBJ databases">
        <title>A chromosome-scale genome assembly of the black bullhead catfish (Ameiurus melas).</title>
        <authorList>
            <person name="Wen M."/>
            <person name="Zham M."/>
            <person name="Cabau C."/>
            <person name="Klopp C."/>
            <person name="Donnadieu C."/>
            <person name="Roques C."/>
            <person name="Bouchez O."/>
            <person name="Lampietro C."/>
            <person name="Jouanno E."/>
            <person name="Herpin A."/>
            <person name="Louis A."/>
            <person name="Berthelot C."/>
            <person name="Parey E."/>
            <person name="Roest-Crollius H."/>
            <person name="Braasch I."/>
            <person name="Postlethwait J."/>
            <person name="Robinson-Rechavi M."/>
            <person name="Echchiki A."/>
            <person name="Begum T."/>
            <person name="Montfort J."/>
            <person name="Schartl M."/>
            <person name="Bobe J."/>
            <person name="Guiguen Y."/>
        </authorList>
    </citation>
    <scope>NUCLEOTIDE SEQUENCE [LARGE SCALE GENOMIC DNA]</scope>
    <source>
        <strain evidence="1">M_S1</strain>
        <tissue evidence="1">Blood</tissue>
    </source>
</reference>
<dbReference type="Proteomes" id="UP000593565">
    <property type="component" value="Unassembled WGS sequence"/>
</dbReference>
<dbReference type="AlphaFoldDB" id="A0A7J6AYQ9"/>
<evidence type="ECO:0000313" key="2">
    <source>
        <dbReference type="Proteomes" id="UP000593565"/>
    </source>
</evidence>
<proteinExistence type="predicted"/>
<keyword evidence="2" id="KW-1185">Reference proteome</keyword>
<protein>
    <submittedName>
        <fullName evidence="1">Uncharacterized protein</fullName>
    </submittedName>
</protein>
<dbReference type="EMBL" id="JAAGNN010000006">
    <property type="protein sequence ID" value="KAF4087805.1"/>
    <property type="molecule type" value="Genomic_DNA"/>
</dbReference>
<comment type="caution">
    <text evidence="1">The sequence shown here is derived from an EMBL/GenBank/DDBJ whole genome shotgun (WGS) entry which is preliminary data.</text>
</comment>
<evidence type="ECO:0000313" key="1">
    <source>
        <dbReference type="EMBL" id="KAF4087805.1"/>
    </source>
</evidence>
<gene>
    <name evidence="1" type="ORF">AMELA_G00075400</name>
</gene>